<dbReference type="SMART" id="SM00355">
    <property type="entry name" value="ZnF_C2H2"/>
    <property type="match status" value="2"/>
</dbReference>
<evidence type="ECO:0000256" key="7">
    <source>
        <dbReference type="ARBA" id="ARBA00023125"/>
    </source>
</evidence>
<dbReference type="OrthoDB" id="6425912at2759"/>
<dbReference type="InParanoid" id="A0A3Q1IDP2"/>
<reference evidence="14" key="1">
    <citation type="submission" date="2021-04" db="EMBL/GenBank/DDBJ databases">
        <authorList>
            <consortium name="Wellcome Sanger Institute Data Sharing"/>
        </authorList>
    </citation>
    <scope>NUCLEOTIDE SEQUENCE [LARGE SCALE GENOMIC DNA]</scope>
</reference>
<dbReference type="SUPFAM" id="SSF54695">
    <property type="entry name" value="POZ domain"/>
    <property type="match status" value="1"/>
</dbReference>
<dbReference type="GeneTree" id="ENSGT00900000141090"/>
<feature type="domain" description="BTB" evidence="12">
    <location>
        <begin position="173"/>
        <end position="239"/>
    </location>
</feature>
<feature type="domain" description="C2H2-type" evidence="13">
    <location>
        <begin position="953"/>
        <end position="975"/>
    </location>
</feature>
<evidence type="ECO:0000256" key="10">
    <source>
        <dbReference type="PROSITE-ProRule" id="PRU00042"/>
    </source>
</evidence>
<dbReference type="InterPro" id="IPR041588">
    <property type="entry name" value="Integrase_H2C2"/>
</dbReference>
<dbReference type="InterPro" id="IPR036236">
    <property type="entry name" value="Znf_C2H2_sf"/>
</dbReference>
<dbReference type="SMART" id="SM00225">
    <property type="entry name" value="BTB"/>
    <property type="match status" value="1"/>
</dbReference>
<reference evidence="14" key="3">
    <citation type="submission" date="2025-09" db="UniProtKB">
        <authorList>
            <consortium name="Ensembl"/>
        </authorList>
    </citation>
    <scope>IDENTIFICATION</scope>
</reference>
<evidence type="ECO:0000256" key="1">
    <source>
        <dbReference type="ARBA" id="ARBA00004123"/>
    </source>
</evidence>
<evidence type="ECO:0000259" key="13">
    <source>
        <dbReference type="PROSITE" id="PS50157"/>
    </source>
</evidence>
<comment type="subcellular location">
    <subcellularLocation>
        <location evidence="1">Nucleus</location>
    </subcellularLocation>
</comment>
<dbReference type="Pfam" id="PF00651">
    <property type="entry name" value="BTB"/>
    <property type="match status" value="1"/>
</dbReference>
<evidence type="ECO:0000313" key="14">
    <source>
        <dbReference type="Ensembl" id="ENSATEP00000017634.1"/>
    </source>
</evidence>
<feature type="compositionally biased region" description="Basic and acidic residues" evidence="11">
    <location>
        <begin position="684"/>
        <end position="701"/>
    </location>
</feature>
<dbReference type="RefSeq" id="XP_026232237.1">
    <property type="nucleotide sequence ID" value="XM_026376452.1"/>
</dbReference>
<dbReference type="PROSITE" id="PS50157">
    <property type="entry name" value="ZINC_FINGER_C2H2_2"/>
    <property type="match status" value="1"/>
</dbReference>
<feature type="region of interest" description="Disordered" evidence="11">
    <location>
        <begin position="537"/>
        <end position="658"/>
    </location>
</feature>
<dbReference type="GO" id="GO:0008270">
    <property type="term" value="F:zinc ion binding"/>
    <property type="evidence" value="ECO:0007669"/>
    <property type="project" value="UniProtKB-KW"/>
</dbReference>
<dbReference type="GO" id="GO:0000978">
    <property type="term" value="F:RNA polymerase II cis-regulatory region sequence-specific DNA binding"/>
    <property type="evidence" value="ECO:0007669"/>
    <property type="project" value="TreeGrafter"/>
</dbReference>
<keyword evidence="15" id="KW-1185">Reference proteome</keyword>
<feature type="region of interest" description="Disordered" evidence="11">
    <location>
        <begin position="673"/>
        <end position="708"/>
    </location>
</feature>
<evidence type="ECO:0000256" key="5">
    <source>
        <dbReference type="ARBA" id="ARBA00022833"/>
    </source>
</evidence>
<keyword evidence="7" id="KW-0238">DNA-binding</keyword>
<feature type="region of interest" description="Disordered" evidence="11">
    <location>
        <begin position="844"/>
        <end position="885"/>
    </location>
</feature>
<dbReference type="InterPro" id="IPR013087">
    <property type="entry name" value="Znf_C2H2_type"/>
</dbReference>
<dbReference type="OMA" id="ARWSPNF"/>
<evidence type="ECO:0000256" key="9">
    <source>
        <dbReference type="ARBA" id="ARBA00023242"/>
    </source>
</evidence>
<feature type="compositionally biased region" description="Basic and acidic residues" evidence="11">
    <location>
        <begin position="589"/>
        <end position="599"/>
    </location>
</feature>
<sequence length="990" mass="111449">MAGDCSHANTRYGNCETLCASRPWADGETQRPRDVELFGNSQGSGPPTRPSPNFEVIDGLLYRKKLEKGFINYREVLDKDRRHEAISTFHRRRPGQRHLSLEETYKCVAENYWWEGMYFQIRDFVLSCPECQRQRTLKTKELGGRGCVTKTWASHSADMLSKLRSQREAGLFCDITLRTNGRSYSAHRAVLAAVSDHFQEIFTDMDSSTKADIDLTGFSEDSLLSLLDFSYSSTLCVRQEDLPEVIAMARHLGMWPAVEACSALMKEQELHLQTGKGFTSTCAAACHERHQQHRERKRKKVLGLEDNMNAGYSLTLDASDGSLEGSPRRKLRGMAKPQGHNGLPLSPSHRMKLMDFKSPSSKKAATPRQAIANIQSQNYSPISPSNTRLLRSRRGAAKEVQRLLPMPESPRQNRKPHSITNLSRTSRSRPSATCSPVRVKQEVEDVGEDEQDYARAQEKYKLMNVLGLQRTALLPRPEDLIGWRQKKRLRKLKANNYSLTKRRKPRSTSPALPYGDMALSLPLCDPVSNRLLSKSVKTKPMGPVRGEQVPTKRPKTIQQHVPPSDRSMRSKGVLPDMFQPASRSSFGGRELRRSVRRGDGSQIPAKPPLRRKTNKTLVRFKSEPTEYSISTFPLSSNGRCGQTPQKSPPSQRTQTRNKVTVETVRTLRYNSSRPATKAKLRRGSSREVDKTKCKPREEGKKLGSQGMSGVTDTRLRVKDNEPGALKFSEHAPPSSIYNHPLYKVIKEEPADPVPVGGPFSDPPSPDLGKRQSKPPIKLLDSGFLFGFCRPAGGPMAVLKKEEESVDICLTRSVSQVGEKFGAVEPPHRTLRARGPPTLPIVKREREERGVSQNRVQRPRHNSRNNNIHLAKPARSKATRTMPKQKGKVLALSSRSCAMLDAVRRARLKQLRGPRSQAPKVPKAAHACLQCPASYRDCDSLIMHRLRHIEGKHWPCPLCSKTFFRLRNVRNHIRTHDPKLYKCRSCIVAGS</sequence>
<dbReference type="GeneID" id="113173130"/>
<dbReference type="Gene3D" id="3.30.160.60">
    <property type="entry name" value="Classic Zinc Finger"/>
    <property type="match status" value="1"/>
</dbReference>
<accession>A0A3Q1IDP2</accession>
<dbReference type="InterPro" id="IPR000210">
    <property type="entry name" value="BTB/POZ_dom"/>
</dbReference>
<dbReference type="Gene3D" id="1.10.340.70">
    <property type="match status" value="1"/>
</dbReference>
<dbReference type="Proteomes" id="UP000265040">
    <property type="component" value="Chromosome 21"/>
</dbReference>
<reference evidence="14" key="2">
    <citation type="submission" date="2025-08" db="UniProtKB">
        <authorList>
            <consortium name="Ensembl"/>
        </authorList>
    </citation>
    <scope>IDENTIFICATION</scope>
</reference>
<evidence type="ECO:0000256" key="6">
    <source>
        <dbReference type="ARBA" id="ARBA00023015"/>
    </source>
</evidence>
<keyword evidence="2" id="KW-0479">Metal-binding</keyword>
<dbReference type="AlphaFoldDB" id="A0A3Q1IDP2"/>
<keyword evidence="8" id="KW-0804">Transcription</keyword>
<keyword evidence="3" id="KW-0677">Repeat</keyword>
<evidence type="ECO:0000256" key="4">
    <source>
        <dbReference type="ARBA" id="ARBA00022771"/>
    </source>
</evidence>
<dbReference type="InterPro" id="IPR011333">
    <property type="entry name" value="SKP1/BTB/POZ_sf"/>
</dbReference>
<dbReference type="Gene3D" id="3.30.710.10">
    <property type="entry name" value="Potassium Channel Kv1.1, Chain A"/>
    <property type="match status" value="1"/>
</dbReference>
<keyword evidence="4 10" id="KW-0863">Zinc-finger</keyword>
<dbReference type="PROSITE" id="PS00028">
    <property type="entry name" value="ZINC_FINGER_C2H2_1"/>
    <property type="match status" value="1"/>
</dbReference>
<feature type="region of interest" description="Disordered" evidence="11">
    <location>
        <begin position="315"/>
        <end position="446"/>
    </location>
</feature>
<evidence type="ECO:0000256" key="3">
    <source>
        <dbReference type="ARBA" id="ARBA00022737"/>
    </source>
</evidence>
<evidence type="ECO:0000256" key="2">
    <source>
        <dbReference type="ARBA" id="ARBA00022723"/>
    </source>
</evidence>
<name>A0A3Q1IDP2_ANATE</name>
<feature type="compositionally biased region" description="Polar residues" evidence="11">
    <location>
        <begin position="625"/>
        <end position="658"/>
    </location>
</feature>
<proteinExistence type="predicted"/>
<evidence type="ECO:0000313" key="15">
    <source>
        <dbReference type="Proteomes" id="UP000265040"/>
    </source>
</evidence>
<dbReference type="STRING" id="64144.ENSATEP00000017634"/>
<evidence type="ECO:0000259" key="12">
    <source>
        <dbReference type="PROSITE" id="PS50097"/>
    </source>
</evidence>
<dbReference type="PANTHER" id="PTHR46105">
    <property type="entry name" value="AGAP004733-PA"/>
    <property type="match status" value="1"/>
</dbReference>
<keyword evidence="5" id="KW-0862">Zinc</keyword>
<feature type="region of interest" description="Disordered" evidence="11">
    <location>
        <begin position="749"/>
        <end position="771"/>
    </location>
</feature>
<dbReference type="InterPro" id="IPR050457">
    <property type="entry name" value="ZnFinger_BTB_dom_contain"/>
</dbReference>
<dbReference type="PROSITE" id="PS50097">
    <property type="entry name" value="BTB"/>
    <property type="match status" value="1"/>
</dbReference>
<dbReference type="SUPFAM" id="SSF57667">
    <property type="entry name" value="beta-beta-alpha zinc fingers"/>
    <property type="match status" value="1"/>
</dbReference>
<organism evidence="14 15">
    <name type="scientific">Anabas testudineus</name>
    <name type="common">Climbing perch</name>
    <name type="synonym">Anthias testudineus</name>
    <dbReference type="NCBI Taxonomy" id="64144"/>
    <lineage>
        <taxon>Eukaryota</taxon>
        <taxon>Metazoa</taxon>
        <taxon>Chordata</taxon>
        <taxon>Craniata</taxon>
        <taxon>Vertebrata</taxon>
        <taxon>Euteleostomi</taxon>
        <taxon>Actinopterygii</taxon>
        <taxon>Neopterygii</taxon>
        <taxon>Teleostei</taxon>
        <taxon>Neoteleostei</taxon>
        <taxon>Acanthomorphata</taxon>
        <taxon>Anabantaria</taxon>
        <taxon>Anabantiformes</taxon>
        <taxon>Anabantoidei</taxon>
        <taxon>Anabantidae</taxon>
        <taxon>Anabas</taxon>
    </lineage>
</organism>
<dbReference type="PANTHER" id="PTHR46105:SF5">
    <property type="entry name" value="ZINC FINGER AND BTB DOMAIN-CONTAINING PROTEIN 44 ISOFORM X1"/>
    <property type="match status" value="1"/>
</dbReference>
<dbReference type="Ensembl" id="ENSATET00000017930.3">
    <property type="protein sequence ID" value="ENSATEP00000017634.1"/>
    <property type="gene ID" value="ENSATEG00000012256.3"/>
</dbReference>
<feature type="compositionally biased region" description="Polar residues" evidence="11">
    <location>
        <begin position="372"/>
        <end position="389"/>
    </location>
</feature>
<keyword evidence="6" id="KW-0805">Transcription regulation</keyword>
<evidence type="ECO:0000256" key="8">
    <source>
        <dbReference type="ARBA" id="ARBA00023163"/>
    </source>
</evidence>
<feature type="compositionally biased region" description="Polar residues" evidence="11">
    <location>
        <begin position="418"/>
        <end position="434"/>
    </location>
</feature>
<keyword evidence="9" id="KW-0539">Nucleus</keyword>
<evidence type="ECO:0000256" key="11">
    <source>
        <dbReference type="SAM" id="MobiDB-lite"/>
    </source>
</evidence>
<dbReference type="GO" id="GO:0000981">
    <property type="term" value="F:DNA-binding transcription factor activity, RNA polymerase II-specific"/>
    <property type="evidence" value="ECO:0007669"/>
    <property type="project" value="TreeGrafter"/>
</dbReference>
<dbReference type="Pfam" id="PF17921">
    <property type="entry name" value="Integrase_H2C2"/>
    <property type="match status" value="1"/>
</dbReference>
<feature type="compositionally biased region" description="Basic residues" evidence="11">
    <location>
        <begin position="871"/>
        <end position="885"/>
    </location>
</feature>
<protein>
    <submittedName>
        <fullName evidence="14">Uncharacterized protein</fullName>
    </submittedName>
</protein>